<protein>
    <submittedName>
        <fullName evidence="2">Uncharacterized protein</fullName>
    </submittedName>
</protein>
<evidence type="ECO:0000313" key="2">
    <source>
        <dbReference type="EMBL" id="EJK67445.1"/>
    </source>
</evidence>
<dbReference type="EMBL" id="AGNL01013095">
    <property type="protein sequence ID" value="EJK67445.1"/>
    <property type="molecule type" value="Genomic_DNA"/>
</dbReference>
<feature type="compositionally biased region" description="Basic and acidic residues" evidence="1">
    <location>
        <begin position="42"/>
        <end position="55"/>
    </location>
</feature>
<feature type="region of interest" description="Disordered" evidence="1">
    <location>
        <begin position="42"/>
        <end position="80"/>
    </location>
</feature>
<dbReference type="Proteomes" id="UP000266841">
    <property type="component" value="Unassembled WGS sequence"/>
</dbReference>
<accession>K0SQ25</accession>
<keyword evidence="3" id="KW-1185">Reference proteome</keyword>
<dbReference type="AlphaFoldDB" id="K0SQ25"/>
<proteinExistence type="predicted"/>
<evidence type="ECO:0000313" key="3">
    <source>
        <dbReference type="Proteomes" id="UP000266841"/>
    </source>
</evidence>
<name>K0SQ25_THAOC</name>
<sequence length="101" mass="11056">MGAVLRAAMAARDHRLVRASTRRGGGLTLTGVGVAESAEAVDGHPRGPLIDESRGRRCPALPAQAPLDESKRRRDVPTLWPGLLTQLHDDRPKRRQLDFTE</sequence>
<gene>
    <name evidence="2" type="ORF">THAOC_11515</name>
</gene>
<evidence type="ECO:0000256" key="1">
    <source>
        <dbReference type="SAM" id="MobiDB-lite"/>
    </source>
</evidence>
<organism evidence="2 3">
    <name type="scientific">Thalassiosira oceanica</name>
    <name type="common">Marine diatom</name>
    <dbReference type="NCBI Taxonomy" id="159749"/>
    <lineage>
        <taxon>Eukaryota</taxon>
        <taxon>Sar</taxon>
        <taxon>Stramenopiles</taxon>
        <taxon>Ochrophyta</taxon>
        <taxon>Bacillariophyta</taxon>
        <taxon>Coscinodiscophyceae</taxon>
        <taxon>Thalassiosirophycidae</taxon>
        <taxon>Thalassiosirales</taxon>
        <taxon>Thalassiosiraceae</taxon>
        <taxon>Thalassiosira</taxon>
    </lineage>
</organism>
<reference evidence="2 3" key="1">
    <citation type="journal article" date="2012" name="Genome Biol.">
        <title>Genome and low-iron response of an oceanic diatom adapted to chronic iron limitation.</title>
        <authorList>
            <person name="Lommer M."/>
            <person name="Specht M."/>
            <person name="Roy A.S."/>
            <person name="Kraemer L."/>
            <person name="Andreson R."/>
            <person name="Gutowska M.A."/>
            <person name="Wolf J."/>
            <person name="Bergner S.V."/>
            <person name="Schilhabel M.B."/>
            <person name="Klostermeier U.C."/>
            <person name="Beiko R.G."/>
            <person name="Rosenstiel P."/>
            <person name="Hippler M."/>
            <person name="Laroche J."/>
        </authorList>
    </citation>
    <scope>NUCLEOTIDE SEQUENCE [LARGE SCALE GENOMIC DNA]</scope>
    <source>
        <strain evidence="2 3">CCMP1005</strain>
    </source>
</reference>
<comment type="caution">
    <text evidence="2">The sequence shown here is derived from an EMBL/GenBank/DDBJ whole genome shotgun (WGS) entry which is preliminary data.</text>
</comment>